<evidence type="ECO:0000313" key="2">
    <source>
        <dbReference type="Proteomes" id="UP000790709"/>
    </source>
</evidence>
<reference evidence="1" key="1">
    <citation type="journal article" date="2021" name="New Phytol.">
        <title>Evolutionary innovations through gain and loss of genes in the ectomycorrhizal Boletales.</title>
        <authorList>
            <person name="Wu G."/>
            <person name="Miyauchi S."/>
            <person name="Morin E."/>
            <person name="Kuo A."/>
            <person name="Drula E."/>
            <person name="Varga T."/>
            <person name="Kohler A."/>
            <person name="Feng B."/>
            <person name="Cao Y."/>
            <person name="Lipzen A."/>
            <person name="Daum C."/>
            <person name="Hundley H."/>
            <person name="Pangilinan J."/>
            <person name="Johnson J."/>
            <person name="Barry K."/>
            <person name="LaButti K."/>
            <person name="Ng V."/>
            <person name="Ahrendt S."/>
            <person name="Min B."/>
            <person name="Choi I.G."/>
            <person name="Park H."/>
            <person name="Plett J.M."/>
            <person name="Magnuson J."/>
            <person name="Spatafora J.W."/>
            <person name="Nagy L.G."/>
            <person name="Henrissat B."/>
            <person name="Grigoriev I.V."/>
            <person name="Yang Z.L."/>
            <person name="Xu J."/>
            <person name="Martin F.M."/>
        </authorList>
    </citation>
    <scope>NUCLEOTIDE SEQUENCE</scope>
    <source>
        <strain evidence="1">KUC20120723A-06</strain>
    </source>
</reference>
<proteinExistence type="predicted"/>
<keyword evidence="2" id="KW-1185">Reference proteome</keyword>
<organism evidence="1 2">
    <name type="scientific">Leucogyrophana mollusca</name>
    <dbReference type="NCBI Taxonomy" id="85980"/>
    <lineage>
        <taxon>Eukaryota</taxon>
        <taxon>Fungi</taxon>
        <taxon>Dikarya</taxon>
        <taxon>Basidiomycota</taxon>
        <taxon>Agaricomycotina</taxon>
        <taxon>Agaricomycetes</taxon>
        <taxon>Agaricomycetidae</taxon>
        <taxon>Boletales</taxon>
        <taxon>Boletales incertae sedis</taxon>
        <taxon>Leucogyrophana</taxon>
    </lineage>
</organism>
<comment type="caution">
    <text evidence="1">The sequence shown here is derived from an EMBL/GenBank/DDBJ whole genome shotgun (WGS) entry which is preliminary data.</text>
</comment>
<name>A0ACB8BPT7_9AGAM</name>
<accession>A0ACB8BPT7</accession>
<dbReference type="EMBL" id="MU266363">
    <property type="protein sequence ID" value="KAH7927654.1"/>
    <property type="molecule type" value="Genomic_DNA"/>
</dbReference>
<dbReference type="Proteomes" id="UP000790709">
    <property type="component" value="Unassembled WGS sequence"/>
</dbReference>
<gene>
    <name evidence="1" type="ORF">BV22DRAFT_1031553</name>
</gene>
<evidence type="ECO:0000313" key="1">
    <source>
        <dbReference type="EMBL" id="KAH7927654.1"/>
    </source>
</evidence>
<sequence>MYTTSSLFLRTLAEVGITHAFVNWGSDHPALLEDLERQRVERGDTSPKIVTCPNEMVALSAAQGYAQATGRPAAVIVHVDVGTQALAGAVHNANRGRAPVLIYAGASPFTMEGELKGSRNEWIMWMQDTHDQPAIVRQYMRYTAQINAPQNVPHLVRRALQIATSDPKGPVYLWGRREVMEQEIDPTLMNTPTPLLKWPSVAPSALSPSAASDIAKSLVQAVNPLIVTSHLGRNPSACAELDVLSRSLAIPIFVTCPSAVNVPFSHPNFIGVSFLAPGTNTPLLKDADVVLVIDAEVAWIPMNKDSSGAHERPNDNAKVFVLDSGDPLREGIGMHHIDADLVCRADAGVALGQISELVRGLGEAGLANAAVRQRSEKIQQLRHAWLESMVKVEAFPATPSTQATPLAYTSPQIAAALRKAISARSFSPSGTLYLNESISNYPVTYAHMQTEVPGGMIGSGGSSLGWALGASVGAVIGGGVAGRGDRGLGFDFVTAIVGDGTFLFGVPASAFWMARKYETPFLTVVLNNGGWKSPKLSMLGVYPQGLGSKVQGNQLTVGFGPDMPDYSQIAVAASGGWAWGKRVSAGGVGAKEALEEAMAEAVRVVVEERRCAVLDCVLESI</sequence>
<protein>
    <submittedName>
        <fullName evidence="1">Thiamine diphosphate-binding protein</fullName>
    </submittedName>
</protein>